<dbReference type="Gene3D" id="3.20.20.150">
    <property type="entry name" value="Divalent-metal-dependent TIM barrel enzymes"/>
    <property type="match status" value="1"/>
</dbReference>
<dbReference type="Proteomes" id="UP000184076">
    <property type="component" value="Unassembled WGS sequence"/>
</dbReference>
<protein>
    <submittedName>
        <fullName evidence="2">Sugar phosphate isomerase/epimerase</fullName>
    </submittedName>
</protein>
<dbReference type="RefSeq" id="WP_143156364.1">
    <property type="nucleotide sequence ID" value="NZ_FQVB01000009.1"/>
</dbReference>
<accession>A0A1M4XS25</accession>
<evidence type="ECO:0000259" key="1">
    <source>
        <dbReference type="Pfam" id="PF01261"/>
    </source>
</evidence>
<dbReference type="InterPro" id="IPR036237">
    <property type="entry name" value="Xyl_isomerase-like_sf"/>
</dbReference>
<dbReference type="OrthoDB" id="5470451at2"/>
<dbReference type="PANTHER" id="PTHR12110">
    <property type="entry name" value="HYDROXYPYRUVATE ISOMERASE"/>
    <property type="match status" value="1"/>
</dbReference>
<feature type="domain" description="Xylose isomerase-like TIM barrel" evidence="1">
    <location>
        <begin position="21"/>
        <end position="242"/>
    </location>
</feature>
<dbReference type="AlphaFoldDB" id="A0A1M4XS25"/>
<dbReference type="STRING" id="1121391.SAMN02745206_01098"/>
<dbReference type="SUPFAM" id="SSF51658">
    <property type="entry name" value="Xylose isomerase-like"/>
    <property type="match status" value="1"/>
</dbReference>
<organism evidence="2 3">
    <name type="scientific">Desulfacinum infernum DSM 9756</name>
    <dbReference type="NCBI Taxonomy" id="1121391"/>
    <lineage>
        <taxon>Bacteria</taxon>
        <taxon>Pseudomonadati</taxon>
        <taxon>Thermodesulfobacteriota</taxon>
        <taxon>Syntrophobacteria</taxon>
        <taxon>Syntrophobacterales</taxon>
        <taxon>Syntrophobacteraceae</taxon>
        <taxon>Desulfacinum</taxon>
    </lineage>
</organism>
<dbReference type="EMBL" id="FQVB01000009">
    <property type="protein sequence ID" value="SHE96248.1"/>
    <property type="molecule type" value="Genomic_DNA"/>
</dbReference>
<keyword evidence="2" id="KW-0413">Isomerase</keyword>
<dbReference type="InterPro" id="IPR050312">
    <property type="entry name" value="IolE/XylAMocC-like"/>
</dbReference>
<sequence>MITPKLALPNFVDDVEVLRHLAMELGAEGIDWSFRPHTLPRTPLEQTRLARTLARLEPLEIRYHAALPHVDPGDRDPNRAQAALSVLERLCRVTAGLGGRVLTIHVGLGRSTTQDLSWHRTLENLNRLNETARNLGLRLCLENLAWGWTSRPDLYEKMLRKTGLWATLDIGHAAVSPSITSQQFELEDLVSPQPDRILNAHVYHLEVEDHHIPPEDPADLSPRLDLLAALPFCDWWVLELRDALSVRKAHGVVRRYLDERRQEAPKSQGVFLRM</sequence>
<evidence type="ECO:0000313" key="3">
    <source>
        <dbReference type="Proteomes" id="UP000184076"/>
    </source>
</evidence>
<dbReference type="Pfam" id="PF01261">
    <property type="entry name" value="AP_endonuc_2"/>
    <property type="match status" value="1"/>
</dbReference>
<proteinExistence type="predicted"/>
<evidence type="ECO:0000313" key="2">
    <source>
        <dbReference type="EMBL" id="SHE96248.1"/>
    </source>
</evidence>
<keyword evidence="3" id="KW-1185">Reference proteome</keyword>
<gene>
    <name evidence="2" type="ORF">SAMN02745206_01098</name>
</gene>
<reference evidence="3" key="1">
    <citation type="submission" date="2016-11" db="EMBL/GenBank/DDBJ databases">
        <authorList>
            <person name="Varghese N."/>
            <person name="Submissions S."/>
        </authorList>
    </citation>
    <scope>NUCLEOTIDE SEQUENCE [LARGE SCALE GENOMIC DNA]</scope>
    <source>
        <strain evidence="3">DSM 9756</strain>
    </source>
</reference>
<name>A0A1M4XS25_9BACT</name>
<dbReference type="GO" id="GO:0016853">
    <property type="term" value="F:isomerase activity"/>
    <property type="evidence" value="ECO:0007669"/>
    <property type="project" value="UniProtKB-KW"/>
</dbReference>
<dbReference type="PANTHER" id="PTHR12110:SF21">
    <property type="entry name" value="XYLOSE ISOMERASE-LIKE TIM BARREL DOMAIN-CONTAINING PROTEIN"/>
    <property type="match status" value="1"/>
</dbReference>
<dbReference type="InterPro" id="IPR013022">
    <property type="entry name" value="Xyl_isomerase-like_TIM-brl"/>
</dbReference>